<dbReference type="RefSeq" id="WP_052884108.1">
    <property type="nucleotide sequence ID" value="NZ_CP009961.1"/>
</dbReference>
<sequence length="322" mass="35822">MIDILFQSLIFPGLLFSVAMAFWFEYIERKITAKIQGRVGPLYTGPKGLLQPLVDFIKLLVKEEIVPRNCDILLYRVAPVLAISIPVFAMCYIPVATTQMPLSFQGDVLLVFLLLALTALTVALAGYAALTPYTAIGVGRLLLQYTMYESIFALSLASVALQASSLSFKDLIEYQAQHGPLVLYQPIGFITSLFALLAKLEKRPFDLPHAKQEVVAGWLTEYSGRSLAYLRLFNDLSMTWGISLLTSFYLGGPLGPGYEKIGPLAGFLWFGFKALALSFLLTFISASMARFKVSGLARVFWGILYPLVFIQLLIAFLFRWLV</sequence>
<evidence type="ECO:0000256" key="2">
    <source>
        <dbReference type="ARBA" id="ARBA00022692"/>
    </source>
</evidence>
<dbReference type="PANTHER" id="PTHR43359">
    <property type="entry name" value="FORMATE HYDROGENLYASE SUBUNIT 4"/>
    <property type="match status" value="1"/>
</dbReference>
<feature type="transmembrane region" description="Helical" evidence="5">
    <location>
        <begin position="299"/>
        <end position="321"/>
    </location>
</feature>
<keyword evidence="4 5" id="KW-0472">Membrane</keyword>
<evidence type="ECO:0000256" key="4">
    <source>
        <dbReference type="ARBA" id="ARBA00023136"/>
    </source>
</evidence>
<dbReference type="HOGENOM" id="CLU_015134_0_2_2"/>
<feature type="transmembrane region" description="Helical" evidence="5">
    <location>
        <begin position="142"/>
        <end position="161"/>
    </location>
</feature>
<keyword evidence="3 5" id="KW-1133">Transmembrane helix</keyword>
<feature type="transmembrane region" description="Helical" evidence="5">
    <location>
        <begin position="232"/>
        <end position="252"/>
    </location>
</feature>
<proteinExistence type="predicted"/>
<feature type="transmembrane region" description="Helical" evidence="5">
    <location>
        <begin position="108"/>
        <end position="130"/>
    </location>
</feature>
<dbReference type="EMBL" id="CP009961">
    <property type="protein sequence ID" value="AKG38669.1"/>
    <property type="molecule type" value="Genomic_DNA"/>
</dbReference>
<name>A0A0F7FIM5_9CREN</name>
<reference evidence="6 7" key="1">
    <citation type="journal article" date="2015" name="Stand. Genomic Sci.">
        <title>Complete genome sequence of and proposal of Thermofilum uzonense sp. nov. a novel hyperthermophilic crenarchaeon and emended description of the genus Thermofilum.</title>
        <authorList>
            <person name="Toshchakov S.V."/>
            <person name="Korzhenkov A.A."/>
            <person name="Samarov N.I."/>
            <person name="Mazunin I.O."/>
            <person name="Mozhey O.I."/>
            <person name="Shmyr I.S."/>
            <person name="Derbikova K.S."/>
            <person name="Taranov E.A."/>
            <person name="Dominova I.N."/>
            <person name="Bonch-Osmolovskaya E.A."/>
            <person name="Patrushev M.V."/>
            <person name="Podosokorskaya O.A."/>
            <person name="Kublanov I.V."/>
        </authorList>
    </citation>
    <scope>NUCLEOTIDE SEQUENCE [LARGE SCALE GENOMIC DNA]</scope>
    <source>
        <strain evidence="6 7">1807-2</strain>
    </source>
</reference>
<dbReference type="AlphaFoldDB" id="A0A0F7FIM5"/>
<organism evidence="6 7">
    <name type="scientific">Infirmifilum uzonense</name>
    <dbReference type="NCBI Taxonomy" id="1550241"/>
    <lineage>
        <taxon>Archaea</taxon>
        <taxon>Thermoproteota</taxon>
        <taxon>Thermoprotei</taxon>
        <taxon>Thermofilales</taxon>
        <taxon>Thermofilaceae</taxon>
        <taxon>Infirmifilum</taxon>
    </lineage>
</organism>
<dbReference type="GeneID" id="25401440"/>
<dbReference type="PATRIC" id="fig|1550241.5.peg.929"/>
<dbReference type="OrthoDB" id="15253at2157"/>
<feature type="transmembrane region" description="Helical" evidence="5">
    <location>
        <begin position="73"/>
        <end position="96"/>
    </location>
</feature>
<dbReference type="InterPro" id="IPR001694">
    <property type="entry name" value="NADH_UbQ_OxRdtase_su1/FPO"/>
</dbReference>
<feature type="transmembrane region" description="Helical" evidence="5">
    <location>
        <begin position="6"/>
        <end position="24"/>
    </location>
</feature>
<dbReference type="Pfam" id="PF00146">
    <property type="entry name" value="NADHdh"/>
    <property type="match status" value="1"/>
</dbReference>
<gene>
    <name evidence="6" type="ORF">MA03_04375</name>
</gene>
<evidence type="ECO:0000313" key="7">
    <source>
        <dbReference type="Proteomes" id="UP000067434"/>
    </source>
</evidence>
<dbReference type="GO" id="GO:0005886">
    <property type="term" value="C:plasma membrane"/>
    <property type="evidence" value="ECO:0007669"/>
    <property type="project" value="TreeGrafter"/>
</dbReference>
<evidence type="ECO:0000256" key="1">
    <source>
        <dbReference type="ARBA" id="ARBA00004141"/>
    </source>
</evidence>
<evidence type="ECO:0000313" key="6">
    <source>
        <dbReference type="EMBL" id="AKG38669.1"/>
    </source>
</evidence>
<evidence type="ECO:0000256" key="5">
    <source>
        <dbReference type="SAM" id="Phobius"/>
    </source>
</evidence>
<keyword evidence="7" id="KW-1185">Reference proteome</keyword>
<feature type="transmembrane region" description="Helical" evidence="5">
    <location>
        <begin position="264"/>
        <end position="287"/>
    </location>
</feature>
<comment type="subcellular location">
    <subcellularLocation>
        <location evidence="1">Membrane</location>
        <topology evidence="1">Multi-pass membrane protein</topology>
    </subcellularLocation>
</comment>
<evidence type="ECO:0000256" key="3">
    <source>
        <dbReference type="ARBA" id="ARBA00022989"/>
    </source>
</evidence>
<dbReference type="Proteomes" id="UP000067434">
    <property type="component" value="Chromosome"/>
</dbReference>
<dbReference type="PANTHER" id="PTHR43359:SF1">
    <property type="entry name" value="FORMATE HYDROGENLYASE SUBUNIT 4-RELATED"/>
    <property type="match status" value="1"/>
</dbReference>
<protein>
    <submittedName>
        <fullName evidence="6">NADH dehydrogenase</fullName>
    </submittedName>
</protein>
<dbReference type="STRING" id="1550241.MA03_04375"/>
<keyword evidence="2 5" id="KW-0812">Transmembrane</keyword>
<dbReference type="KEGG" id="thf:MA03_04375"/>
<dbReference type="InterPro" id="IPR052561">
    <property type="entry name" value="ComplexI_Subunit1"/>
</dbReference>
<accession>A0A0F7FIM5</accession>
<feature type="transmembrane region" description="Helical" evidence="5">
    <location>
        <begin position="181"/>
        <end position="198"/>
    </location>
</feature>